<reference evidence="3 4" key="1">
    <citation type="submission" date="2021-10" db="EMBL/GenBank/DDBJ databases">
        <title>Alishewanella koreense sp. nov. isolated from seawater of southwestern coast in South Korea and the proposal for the reclassification of Rheinheimera perlucida and Rheinheimera tuosuensis as Arsukibacterium perlucida and Arsukibacterium tuosuensis.</title>
        <authorList>
            <person name="Kim K.H."/>
            <person name="Ruan W."/>
            <person name="Kim K.R."/>
            <person name="Baek J.H."/>
            <person name="Jeon C.O."/>
        </authorList>
    </citation>
    <scope>NUCLEOTIDE SEQUENCE [LARGE SCALE GENOMIC DNA]</scope>
    <source>
        <strain evidence="3 4">16-MA</strain>
    </source>
</reference>
<dbReference type="EMBL" id="JAEINI020000008">
    <property type="protein sequence ID" value="MCB5227524.1"/>
    <property type="molecule type" value="Genomic_DNA"/>
</dbReference>
<evidence type="ECO:0000313" key="4">
    <source>
        <dbReference type="Proteomes" id="UP000633814"/>
    </source>
</evidence>
<dbReference type="PANTHER" id="PTHR13194">
    <property type="entry name" value="COMPLEX I INTERMEDIATE-ASSOCIATED PROTEIN 30"/>
    <property type="match status" value="1"/>
</dbReference>
<comment type="similarity">
    <text evidence="1">Belongs to the CIA30 family.</text>
</comment>
<dbReference type="PANTHER" id="PTHR13194:SF19">
    <property type="entry name" value="NAD(P)-BINDING ROSSMANN-FOLD SUPERFAMILY PROTEIN"/>
    <property type="match status" value="1"/>
</dbReference>
<name>A0ABS8C5B6_9ALTE</name>
<dbReference type="InterPro" id="IPR008979">
    <property type="entry name" value="Galactose-bd-like_sf"/>
</dbReference>
<dbReference type="InterPro" id="IPR039131">
    <property type="entry name" value="NDUFAF1"/>
</dbReference>
<dbReference type="InterPro" id="IPR013857">
    <property type="entry name" value="NADH-UbQ_OxRdtase-assoc_prot30"/>
</dbReference>
<evidence type="ECO:0000313" key="3">
    <source>
        <dbReference type="EMBL" id="MCB5227524.1"/>
    </source>
</evidence>
<feature type="domain" description="NADH:ubiquinone oxidoreductase intermediate-associated protein 30" evidence="2">
    <location>
        <begin position="8"/>
        <end position="161"/>
    </location>
</feature>
<organism evidence="3 4">
    <name type="scientific">Alishewanella maricola</name>
    <dbReference type="NCBI Taxonomy" id="2795740"/>
    <lineage>
        <taxon>Bacteria</taxon>
        <taxon>Pseudomonadati</taxon>
        <taxon>Pseudomonadota</taxon>
        <taxon>Gammaproteobacteria</taxon>
        <taxon>Alteromonadales</taxon>
        <taxon>Alteromonadaceae</taxon>
        <taxon>Alishewanella</taxon>
    </lineage>
</organism>
<protein>
    <submittedName>
        <fullName evidence="3">CIA30 family protein</fullName>
    </submittedName>
</protein>
<accession>A0ABS8C5B6</accession>
<dbReference type="RefSeq" id="WP_226751591.1">
    <property type="nucleotide sequence ID" value="NZ_JAEINI020000008.1"/>
</dbReference>
<keyword evidence="4" id="KW-1185">Reference proteome</keyword>
<evidence type="ECO:0000259" key="2">
    <source>
        <dbReference type="Pfam" id="PF08547"/>
    </source>
</evidence>
<evidence type="ECO:0000256" key="1">
    <source>
        <dbReference type="ARBA" id="ARBA00007884"/>
    </source>
</evidence>
<comment type="caution">
    <text evidence="3">The sequence shown here is derived from an EMBL/GenBank/DDBJ whole genome shotgun (WGS) entry which is preliminary data.</text>
</comment>
<dbReference type="Pfam" id="PF08547">
    <property type="entry name" value="CIA30"/>
    <property type="match status" value="1"/>
</dbReference>
<gene>
    <name evidence="3" type="ORF">JAO78_011950</name>
</gene>
<dbReference type="Proteomes" id="UP000633814">
    <property type="component" value="Unassembled WGS sequence"/>
</dbReference>
<sequence>MSEPVTLQFYNQQHFNQAMLIHDTVMGGRSKGNASLMSENNGVLFVGDLSLENNGGFASIEFNLAQALPKQRFQQVVLATVADGRTYQLRLKTPFIPRGVAYVAEFKTTADAQRYAFNLADFQGRYRGRALTNMPELHFKDVQQVSLMLADKNPGPFRIELYDLQFNQ</sequence>
<dbReference type="SUPFAM" id="SSF49785">
    <property type="entry name" value="Galactose-binding domain-like"/>
    <property type="match status" value="1"/>
</dbReference>
<proteinExistence type="inferred from homology"/>